<dbReference type="Gene3D" id="3.40.50.1470">
    <property type="entry name" value="Peptidyl-tRNA hydrolase"/>
    <property type="match status" value="1"/>
</dbReference>
<dbReference type="SUPFAM" id="SSF53178">
    <property type="entry name" value="Peptidyl-tRNA hydrolase-like"/>
    <property type="match status" value="1"/>
</dbReference>
<protein>
    <recommendedName>
        <fullName evidence="1">peptidyl-tRNA hydrolase</fullName>
        <ecNumber evidence="1">3.1.1.29</ecNumber>
    </recommendedName>
</protein>
<dbReference type="InterPro" id="IPR018171">
    <property type="entry name" value="Pept_tRNA_hydro_CS"/>
</dbReference>
<evidence type="ECO:0000256" key="1">
    <source>
        <dbReference type="ARBA" id="ARBA00013260"/>
    </source>
</evidence>
<dbReference type="PANTHER" id="PTHR17224:SF1">
    <property type="entry name" value="PEPTIDYL-TRNA HYDROLASE"/>
    <property type="match status" value="1"/>
</dbReference>
<dbReference type="EMBL" id="ONZQ02000002">
    <property type="protein sequence ID" value="SPN98699.1"/>
    <property type="molecule type" value="Genomic_DNA"/>
</dbReference>
<keyword evidence="7" id="KW-1185">Reference proteome</keyword>
<keyword evidence="2" id="KW-0820">tRNA-binding</keyword>
<evidence type="ECO:0000256" key="5">
    <source>
        <dbReference type="ARBA" id="ARBA00038063"/>
    </source>
</evidence>
<dbReference type="EC" id="3.1.1.29" evidence="1"/>
<dbReference type="PROSITE" id="PS01196">
    <property type="entry name" value="PEPT_TRNA_HYDROL_2"/>
    <property type="match status" value="1"/>
</dbReference>
<gene>
    <name evidence="6" type="ORF">DNG_01743</name>
</gene>
<evidence type="ECO:0000256" key="2">
    <source>
        <dbReference type="ARBA" id="ARBA00022555"/>
    </source>
</evidence>
<keyword evidence="4" id="KW-0694">RNA-binding</keyword>
<evidence type="ECO:0000313" key="6">
    <source>
        <dbReference type="EMBL" id="SPN98699.1"/>
    </source>
</evidence>
<dbReference type="AlphaFoldDB" id="A0AAE8MTP6"/>
<name>A0AAE8MTP6_9PEZI</name>
<organism evidence="6 7">
    <name type="scientific">Cephalotrichum gorgonifer</name>
    <dbReference type="NCBI Taxonomy" id="2041049"/>
    <lineage>
        <taxon>Eukaryota</taxon>
        <taxon>Fungi</taxon>
        <taxon>Dikarya</taxon>
        <taxon>Ascomycota</taxon>
        <taxon>Pezizomycotina</taxon>
        <taxon>Sordariomycetes</taxon>
        <taxon>Hypocreomycetidae</taxon>
        <taxon>Microascales</taxon>
        <taxon>Microascaceae</taxon>
        <taxon>Cephalotrichum</taxon>
    </lineage>
</organism>
<dbReference type="GO" id="GO:0004045">
    <property type="term" value="F:peptidyl-tRNA hydrolase activity"/>
    <property type="evidence" value="ECO:0007669"/>
    <property type="project" value="UniProtKB-EC"/>
</dbReference>
<keyword evidence="3 6" id="KW-0378">Hydrolase</keyword>
<comment type="similarity">
    <text evidence="5">Belongs to the PTH family.</text>
</comment>
<accession>A0AAE8MTP6</accession>
<comment type="caution">
    <text evidence="6">The sequence shown here is derived from an EMBL/GenBank/DDBJ whole genome shotgun (WGS) entry which is preliminary data.</text>
</comment>
<dbReference type="InterPro" id="IPR001328">
    <property type="entry name" value="Pept_tRNA_hydro"/>
</dbReference>
<dbReference type="GO" id="GO:0000049">
    <property type="term" value="F:tRNA binding"/>
    <property type="evidence" value="ECO:0007669"/>
    <property type="project" value="UniProtKB-KW"/>
</dbReference>
<dbReference type="Proteomes" id="UP001187682">
    <property type="component" value="Unassembled WGS sequence"/>
</dbReference>
<sequence length="201" mass="21978">MANLRFLVISLGNQAPYYDTLHSAGHHALNALQLLLGPSQPPFTLTRIGKKASLASIGPKYILVQSPTYMNTSGPWASATWKEIIQDYAPADLALALVHDELELAPGVVKRRAWERSHRGHNGVKSVNSKLKRAEYPDSAWERIGVGIGRPEERDAKAVSQYVLGPMSRFQKEVVAGKGGEGVLRCLQEVEAEWRAKVGGA</sequence>
<dbReference type="InterPro" id="IPR036416">
    <property type="entry name" value="Pept_tRNA_hydro_sf"/>
</dbReference>
<evidence type="ECO:0000313" key="7">
    <source>
        <dbReference type="Proteomes" id="UP001187682"/>
    </source>
</evidence>
<dbReference type="Pfam" id="PF01195">
    <property type="entry name" value="Pept_tRNA_hydro"/>
    <property type="match status" value="1"/>
</dbReference>
<proteinExistence type="inferred from homology"/>
<evidence type="ECO:0000256" key="3">
    <source>
        <dbReference type="ARBA" id="ARBA00022801"/>
    </source>
</evidence>
<dbReference type="PANTHER" id="PTHR17224">
    <property type="entry name" value="PEPTIDYL-TRNA HYDROLASE"/>
    <property type="match status" value="1"/>
</dbReference>
<reference evidence="6" key="1">
    <citation type="submission" date="2018-03" db="EMBL/GenBank/DDBJ databases">
        <authorList>
            <person name="Guldener U."/>
        </authorList>
    </citation>
    <scope>NUCLEOTIDE SEQUENCE</scope>
</reference>
<evidence type="ECO:0000256" key="4">
    <source>
        <dbReference type="ARBA" id="ARBA00022884"/>
    </source>
</evidence>